<proteinExistence type="predicted"/>
<dbReference type="OrthoDB" id="9133534at2"/>
<protein>
    <submittedName>
        <fullName evidence="2">Ribbon-helix-helix protein, CopG family</fullName>
    </submittedName>
</protein>
<dbReference type="Gene3D" id="1.10.1220.10">
    <property type="entry name" value="Met repressor-like"/>
    <property type="match status" value="1"/>
</dbReference>
<dbReference type="Pfam" id="PF07878">
    <property type="entry name" value="RHH_5"/>
    <property type="match status" value="1"/>
</dbReference>
<dbReference type="InterPro" id="IPR010985">
    <property type="entry name" value="Ribbon_hlx_hlx"/>
</dbReference>
<gene>
    <name evidence="2" type="ORF">DV961_06845</name>
</gene>
<dbReference type="EMBL" id="QQPC01000036">
    <property type="protein sequence ID" value="REA81796.1"/>
    <property type="molecule type" value="Genomic_DNA"/>
</dbReference>
<organism evidence="2 3">
    <name type="scientific">Staphylococcus pseudintermedius</name>
    <dbReference type="NCBI Taxonomy" id="283734"/>
    <lineage>
        <taxon>Bacteria</taxon>
        <taxon>Bacillati</taxon>
        <taxon>Bacillota</taxon>
        <taxon>Bacilli</taxon>
        <taxon>Bacillales</taxon>
        <taxon>Staphylococcaceae</taxon>
        <taxon>Staphylococcus</taxon>
        <taxon>Staphylococcus intermedius group</taxon>
    </lineage>
</organism>
<accession>A0A3D8YN40</accession>
<dbReference type="RefSeq" id="WP_081247720.1">
    <property type="nucleotide sequence ID" value="NZ_BAAFIH010000005.1"/>
</dbReference>
<feature type="domain" description="CopG-like ribbon-helix-helix" evidence="1">
    <location>
        <begin position="7"/>
        <end position="46"/>
    </location>
</feature>
<sequence>MIKDTNTRISVTVSKDNRDKLKELAKKENRSMSNMVEHLITSYIERSSEK</sequence>
<reference evidence="3" key="1">
    <citation type="journal article" date="2018" name="Vet. Microbiol.">
        <title>Molecular epidemiology of methicillin-resistant staphylococci amongst veterinary personnel, personnel-owned pets, patients and the hospital environment of two companion animal veterinary hospitals.</title>
        <authorList>
            <person name="Worthing K.A."/>
            <person name="Brown J."/>
            <person name="Gerber L."/>
            <person name="Abraham S."/>
            <person name="Trott D."/>
            <person name="Norris J.M."/>
        </authorList>
    </citation>
    <scope>NUCLEOTIDE SEQUENCE [LARGE SCALE GENOMIC DNA]</scope>
    <source>
        <strain evidence="3">ST496-2</strain>
    </source>
</reference>
<evidence type="ECO:0000313" key="2">
    <source>
        <dbReference type="EMBL" id="REA81796.1"/>
    </source>
</evidence>
<evidence type="ECO:0000313" key="3">
    <source>
        <dbReference type="Proteomes" id="UP000256409"/>
    </source>
</evidence>
<dbReference type="GO" id="GO:0006355">
    <property type="term" value="P:regulation of DNA-templated transcription"/>
    <property type="evidence" value="ECO:0007669"/>
    <property type="project" value="InterPro"/>
</dbReference>
<name>A0A3D8YN40_STAPS</name>
<dbReference type="InterPro" id="IPR012869">
    <property type="entry name" value="RHH_5"/>
</dbReference>
<comment type="caution">
    <text evidence="2">The sequence shown here is derived from an EMBL/GenBank/DDBJ whole genome shotgun (WGS) entry which is preliminary data.</text>
</comment>
<dbReference type="SUPFAM" id="SSF47598">
    <property type="entry name" value="Ribbon-helix-helix"/>
    <property type="match status" value="1"/>
</dbReference>
<dbReference type="AlphaFoldDB" id="A0A3D8YN40"/>
<evidence type="ECO:0000259" key="1">
    <source>
        <dbReference type="Pfam" id="PF07878"/>
    </source>
</evidence>
<dbReference type="Proteomes" id="UP000256409">
    <property type="component" value="Unassembled WGS sequence"/>
</dbReference>
<dbReference type="InterPro" id="IPR013321">
    <property type="entry name" value="Arc_rbn_hlx_hlx"/>
</dbReference>
<dbReference type="GeneID" id="99988942"/>